<dbReference type="PANTHER" id="PTHR10509:SF14">
    <property type="entry name" value="CAFFEOYL-COA O-METHYLTRANSFERASE 3-RELATED"/>
    <property type="match status" value="1"/>
</dbReference>
<dbReference type="OrthoDB" id="9799672at2"/>
<evidence type="ECO:0000313" key="4">
    <source>
        <dbReference type="EMBL" id="TWT47634.1"/>
    </source>
</evidence>
<keyword evidence="3" id="KW-0949">S-adenosyl-L-methionine</keyword>
<dbReference type="InterPro" id="IPR002935">
    <property type="entry name" value="SAM_O-MeTrfase"/>
</dbReference>
<name>A0A5C5WAN1_9BACT</name>
<comment type="caution">
    <text evidence="4">The sequence shown here is derived from an EMBL/GenBank/DDBJ whole genome shotgun (WGS) entry which is preliminary data.</text>
</comment>
<reference evidence="4 5" key="1">
    <citation type="submission" date="2019-02" db="EMBL/GenBank/DDBJ databases">
        <title>Deep-cultivation of Planctomycetes and their phenomic and genomic characterization uncovers novel biology.</title>
        <authorList>
            <person name="Wiegand S."/>
            <person name="Jogler M."/>
            <person name="Boedeker C."/>
            <person name="Pinto D."/>
            <person name="Vollmers J."/>
            <person name="Rivas-Marin E."/>
            <person name="Kohn T."/>
            <person name="Peeters S.H."/>
            <person name="Heuer A."/>
            <person name="Rast P."/>
            <person name="Oberbeckmann S."/>
            <person name="Bunk B."/>
            <person name="Jeske O."/>
            <person name="Meyerdierks A."/>
            <person name="Storesund J.E."/>
            <person name="Kallscheuer N."/>
            <person name="Luecker S."/>
            <person name="Lage O.M."/>
            <person name="Pohl T."/>
            <person name="Merkel B.J."/>
            <person name="Hornburger P."/>
            <person name="Mueller R.-W."/>
            <person name="Bruemmer F."/>
            <person name="Labrenz M."/>
            <person name="Spormann A.M."/>
            <person name="Op Den Camp H."/>
            <person name="Overmann J."/>
            <person name="Amann R."/>
            <person name="Jetten M.S.M."/>
            <person name="Mascher T."/>
            <person name="Medema M.H."/>
            <person name="Devos D.P."/>
            <person name="Kaster A.-K."/>
            <person name="Ovreas L."/>
            <person name="Rohde M."/>
            <person name="Galperin M.Y."/>
            <person name="Jogler C."/>
        </authorList>
    </citation>
    <scope>NUCLEOTIDE SEQUENCE [LARGE SCALE GENOMIC DNA]</scope>
    <source>
        <strain evidence="4 5">Pla111</strain>
    </source>
</reference>
<evidence type="ECO:0000313" key="5">
    <source>
        <dbReference type="Proteomes" id="UP000318995"/>
    </source>
</evidence>
<protein>
    <submittedName>
        <fullName evidence="4">Putative O-methyltransferase</fullName>
        <ecNumber evidence="4">2.1.1.-</ecNumber>
    </submittedName>
</protein>
<proteinExistence type="predicted"/>
<keyword evidence="2 4" id="KW-0808">Transferase</keyword>
<dbReference type="PANTHER" id="PTHR10509">
    <property type="entry name" value="O-METHYLTRANSFERASE-RELATED"/>
    <property type="match status" value="1"/>
</dbReference>
<dbReference type="PROSITE" id="PS51682">
    <property type="entry name" value="SAM_OMT_I"/>
    <property type="match status" value="1"/>
</dbReference>
<dbReference type="EC" id="2.1.1.-" evidence="4"/>
<evidence type="ECO:0000256" key="1">
    <source>
        <dbReference type="ARBA" id="ARBA00022603"/>
    </source>
</evidence>
<evidence type="ECO:0000256" key="2">
    <source>
        <dbReference type="ARBA" id="ARBA00022679"/>
    </source>
</evidence>
<dbReference type="InterPro" id="IPR050362">
    <property type="entry name" value="Cation-dep_OMT"/>
</dbReference>
<dbReference type="Proteomes" id="UP000318995">
    <property type="component" value="Unassembled WGS sequence"/>
</dbReference>
<gene>
    <name evidence="4" type="ORF">Pla111_12500</name>
</gene>
<dbReference type="EMBL" id="SJPH01000002">
    <property type="protein sequence ID" value="TWT47634.1"/>
    <property type="molecule type" value="Genomic_DNA"/>
</dbReference>
<dbReference type="AlphaFoldDB" id="A0A5C5WAN1"/>
<dbReference type="GO" id="GO:0032259">
    <property type="term" value="P:methylation"/>
    <property type="evidence" value="ECO:0007669"/>
    <property type="project" value="UniProtKB-KW"/>
</dbReference>
<organism evidence="4 5">
    <name type="scientific">Botrimarina hoheduenensis</name>
    <dbReference type="NCBI Taxonomy" id="2528000"/>
    <lineage>
        <taxon>Bacteria</taxon>
        <taxon>Pseudomonadati</taxon>
        <taxon>Planctomycetota</taxon>
        <taxon>Planctomycetia</taxon>
        <taxon>Pirellulales</taxon>
        <taxon>Lacipirellulaceae</taxon>
        <taxon>Botrimarina</taxon>
    </lineage>
</organism>
<dbReference type="Pfam" id="PF01596">
    <property type="entry name" value="Methyltransf_3"/>
    <property type="match status" value="1"/>
</dbReference>
<dbReference type="RefSeq" id="WP_146572384.1">
    <property type="nucleotide sequence ID" value="NZ_SJPH01000002.1"/>
</dbReference>
<keyword evidence="1 4" id="KW-0489">Methyltransferase</keyword>
<dbReference type="GO" id="GO:0008171">
    <property type="term" value="F:O-methyltransferase activity"/>
    <property type="evidence" value="ECO:0007669"/>
    <property type="project" value="InterPro"/>
</dbReference>
<keyword evidence="5" id="KW-1185">Reference proteome</keyword>
<dbReference type="CDD" id="cd02440">
    <property type="entry name" value="AdoMet_MTases"/>
    <property type="match status" value="1"/>
</dbReference>
<dbReference type="SUPFAM" id="SSF53335">
    <property type="entry name" value="S-adenosyl-L-methionine-dependent methyltransferases"/>
    <property type="match status" value="1"/>
</dbReference>
<dbReference type="InterPro" id="IPR029063">
    <property type="entry name" value="SAM-dependent_MTases_sf"/>
</dbReference>
<dbReference type="Gene3D" id="3.40.50.150">
    <property type="entry name" value="Vaccinia Virus protein VP39"/>
    <property type="match status" value="1"/>
</dbReference>
<evidence type="ECO:0000256" key="3">
    <source>
        <dbReference type="ARBA" id="ARBA00022691"/>
    </source>
</evidence>
<dbReference type="GO" id="GO:0008757">
    <property type="term" value="F:S-adenosylmethionine-dependent methyltransferase activity"/>
    <property type="evidence" value="ECO:0007669"/>
    <property type="project" value="TreeGrafter"/>
</dbReference>
<accession>A0A5C5WAN1</accession>
<sequence length="233" mass="24333">MSTDPSFAAAMAVDDYLTDTLQAEDGVLAAARHGSAAAGLPDISVSACQAQMLGVLARAVGAKRILEIGVLGGYSTIGLARAVGEGGQVVTLEVDPHHAEVARKNLRHAGLDELVTILLGPALETLPAVAETETPPFDFVFIDADKPNIPAYFEWALRLTRPGSLIVVDNVVRRGELANPASDDPAVLACRELAERLAHEPRIAATIVQTVGAKGHDGFVLATVLNTSSSANR</sequence>